<dbReference type="Pfam" id="PF07715">
    <property type="entry name" value="Plug"/>
    <property type="match status" value="1"/>
</dbReference>
<dbReference type="PANTHER" id="PTHR30442">
    <property type="entry name" value="IRON III DICITRATE TRANSPORT PROTEIN FECA"/>
    <property type="match status" value="1"/>
</dbReference>
<organism evidence="12 13">
    <name type="scientific">Nemorincola caseinilytica</name>
    <dbReference type="NCBI Taxonomy" id="2054315"/>
    <lineage>
        <taxon>Bacteria</taxon>
        <taxon>Pseudomonadati</taxon>
        <taxon>Bacteroidota</taxon>
        <taxon>Chitinophagia</taxon>
        <taxon>Chitinophagales</taxon>
        <taxon>Chitinophagaceae</taxon>
        <taxon>Nemorincola</taxon>
    </lineage>
</organism>
<dbReference type="Pfam" id="PF00593">
    <property type="entry name" value="TonB_dep_Rec_b-barrel"/>
    <property type="match status" value="1"/>
</dbReference>
<keyword evidence="12" id="KW-0675">Receptor</keyword>
<evidence type="ECO:0000256" key="6">
    <source>
        <dbReference type="ARBA" id="ARBA00023136"/>
    </source>
</evidence>
<gene>
    <name evidence="12" type="ORF">GCM10023093_03060</name>
</gene>
<dbReference type="PROSITE" id="PS52016">
    <property type="entry name" value="TONB_DEPENDENT_REC_3"/>
    <property type="match status" value="1"/>
</dbReference>
<evidence type="ECO:0000256" key="4">
    <source>
        <dbReference type="ARBA" id="ARBA00022692"/>
    </source>
</evidence>
<evidence type="ECO:0000256" key="5">
    <source>
        <dbReference type="ARBA" id="ARBA00023077"/>
    </source>
</evidence>
<keyword evidence="6 8" id="KW-0472">Membrane</keyword>
<feature type="domain" description="TonB-dependent receptor-like beta-barrel" evidence="10">
    <location>
        <begin position="257"/>
        <end position="686"/>
    </location>
</feature>
<evidence type="ECO:0000313" key="12">
    <source>
        <dbReference type="EMBL" id="GAA4460426.1"/>
    </source>
</evidence>
<dbReference type="Gene3D" id="2.40.170.20">
    <property type="entry name" value="TonB-dependent receptor, beta-barrel domain"/>
    <property type="match status" value="1"/>
</dbReference>
<evidence type="ECO:0000259" key="10">
    <source>
        <dbReference type="Pfam" id="PF00593"/>
    </source>
</evidence>
<feature type="domain" description="TonB-dependent receptor plug" evidence="11">
    <location>
        <begin position="48"/>
        <end position="146"/>
    </location>
</feature>
<keyword evidence="7 8" id="KW-0998">Cell outer membrane</keyword>
<keyword evidence="2 8" id="KW-0813">Transport</keyword>
<dbReference type="InterPro" id="IPR036942">
    <property type="entry name" value="Beta-barrel_TonB_sf"/>
</dbReference>
<evidence type="ECO:0000259" key="11">
    <source>
        <dbReference type="Pfam" id="PF07715"/>
    </source>
</evidence>
<proteinExistence type="inferred from homology"/>
<comment type="similarity">
    <text evidence="8 9">Belongs to the TonB-dependent receptor family.</text>
</comment>
<accession>A0ABP8N5U2</accession>
<dbReference type="InterPro" id="IPR000531">
    <property type="entry name" value="Beta-barrel_TonB"/>
</dbReference>
<evidence type="ECO:0000313" key="13">
    <source>
        <dbReference type="Proteomes" id="UP001500067"/>
    </source>
</evidence>
<keyword evidence="3 8" id="KW-1134">Transmembrane beta strand</keyword>
<evidence type="ECO:0000256" key="3">
    <source>
        <dbReference type="ARBA" id="ARBA00022452"/>
    </source>
</evidence>
<keyword evidence="4 8" id="KW-0812">Transmembrane</keyword>
<dbReference type="Gene3D" id="2.170.130.10">
    <property type="entry name" value="TonB-dependent receptor, plug domain"/>
    <property type="match status" value="1"/>
</dbReference>
<dbReference type="InterPro" id="IPR037066">
    <property type="entry name" value="Plug_dom_sf"/>
</dbReference>
<dbReference type="PANTHER" id="PTHR30442:SF0">
    <property type="entry name" value="FE(3+) DICITRATE TRANSPORT PROTEIN FECA"/>
    <property type="match status" value="1"/>
</dbReference>
<dbReference type="InterPro" id="IPR012910">
    <property type="entry name" value="Plug_dom"/>
</dbReference>
<evidence type="ECO:0000256" key="2">
    <source>
        <dbReference type="ARBA" id="ARBA00022448"/>
    </source>
</evidence>
<protein>
    <submittedName>
        <fullName evidence="12">TonB-dependent receptor</fullName>
    </submittedName>
</protein>
<comment type="subcellular location">
    <subcellularLocation>
        <location evidence="1 8">Cell outer membrane</location>
        <topology evidence="1 8">Multi-pass membrane protein</topology>
    </subcellularLocation>
</comment>
<keyword evidence="13" id="KW-1185">Reference proteome</keyword>
<dbReference type="SUPFAM" id="SSF56935">
    <property type="entry name" value="Porins"/>
    <property type="match status" value="1"/>
</dbReference>
<dbReference type="InterPro" id="IPR039426">
    <property type="entry name" value="TonB-dep_rcpt-like"/>
</dbReference>
<keyword evidence="5 9" id="KW-0798">TonB box</keyword>
<dbReference type="Proteomes" id="UP001500067">
    <property type="component" value="Unassembled WGS sequence"/>
</dbReference>
<evidence type="ECO:0000256" key="9">
    <source>
        <dbReference type="RuleBase" id="RU003357"/>
    </source>
</evidence>
<evidence type="ECO:0000256" key="1">
    <source>
        <dbReference type="ARBA" id="ARBA00004571"/>
    </source>
</evidence>
<comment type="caution">
    <text evidence="12">The sequence shown here is derived from an EMBL/GenBank/DDBJ whole genome shotgun (WGS) entry which is preliminary data.</text>
</comment>
<sequence length="720" mass="80839">MFTFPIYCHAQDTVKHLNAVEVRDRNSSDFRSMNQVEGMKLTAGKKTELINVEQLTVNKSTNNARQVYAKVAGLNIFENDGSGLQLSIGGRGLDPNRTSNFNVRQNGYDISADALGYPESYYTPPTEALKKIEVIKGASGLQYGTQFGGLLNFEMKQPDDLKKPLEIESRQTAGSWGYFGSYNSIGGTSDKLSYFGYLQYKRGDGWRPNSGFEAINAYADLHYHISNKHMLGLELTHLNYLSQQPGGLTDAMFAKDPRQSNRSRNWFAVNWNLADLEWDFHITERTRWQTRASGLYATRNALGYRPNRPSQPDNGTAPRDLLKGVFRNGTLESRIIHRYKAGKQENNLLAGIRAYYGRSKEAQGYVQNGSGPQFSFADETSTDMMSDYEFPNMNYAAFVEHIFRLGPRLNITPGLRAEHIRTRAQGYYRYRETDLANNPIIDTLIQENRSLPRTFVIAGVGAGYKLNTDAEFYGNLSQNYRSVTFSDIRTMNPSFQIDPNIQDEKGWSGDLGIRGSVGKVLRYDANVFFLHYGNRIGEYLYKTPNYTVIRRRSNIGQADIYGLESFLELNALQLAGYTGSDWKLNLFTNLALTQAGYTKSMIPDIQGKRVEYVPLMNLRTGVQGAWKSLKMSVQLSALSEQYADATNATDGLYSAVNGLIPAYRVADISAGYTWRRYTVEGTVNNVLNAAYFTRRATGYPGPGIIPGDGRGFFITLGVKI</sequence>
<evidence type="ECO:0000256" key="8">
    <source>
        <dbReference type="PROSITE-ProRule" id="PRU01360"/>
    </source>
</evidence>
<name>A0ABP8N5U2_9BACT</name>
<evidence type="ECO:0000256" key="7">
    <source>
        <dbReference type="ARBA" id="ARBA00023237"/>
    </source>
</evidence>
<reference evidence="13" key="1">
    <citation type="journal article" date="2019" name="Int. J. Syst. Evol. Microbiol.">
        <title>The Global Catalogue of Microorganisms (GCM) 10K type strain sequencing project: providing services to taxonomists for standard genome sequencing and annotation.</title>
        <authorList>
            <consortium name="The Broad Institute Genomics Platform"/>
            <consortium name="The Broad Institute Genome Sequencing Center for Infectious Disease"/>
            <person name="Wu L."/>
            <person name="Ma J."/>
        </authorList>
    </citation>
    <scope>NUCLEOTIDE SEQUENCE [LARGE SCALE GENOMIC DNA]</scope>
    <source>
        <strain evidence="13">JCM 32105</strain>
    </source>
</reference>
<dbReference type="EMBL" id="BAABFA010000004">
    <property type="protein sequence ID" value="GAA4460426.1"/>
    <property type="molecule type" value="Genomic_DNA"/>
</dbReference>